<proteinExistence type="predicted"/>
<evidence type="ECO:0000313" key="2">
    <source>
        <dbReference type="EMBL" id="OIQ51048.1"/>
    </source>
</evidence>
<dbReference type="PANTHER" id="PTHR43861:SF1">
    <property type="entry name" value="TRANS-ACONITATE 2-METHYLTRANSFERASE"/>
    <property type="match status" value="1"/>
</dbReference>
<dbReference type="InterPro" id="IPR013216">
    <property type="entry name" value="Methyltransf_11"/>
</dbReference>
<reference evidence="2 3" key="1">
    <citation type="submission" date="2015-09" db="EMBL/GenBank/DDBJ databases">
        <title>Genome of Desulfovibrio dechloracetivorans BerOc1, a mercury methylating strain isolated from highly hydrocarbons and metals contaminated coastal sediments.</title>
        <authorList>
            <person name="Goni Urriza M."/>
            <person name="Gassie C."/>
            <person name="Bouchez O."/>
            <person name="Klopp C."/>
            <person name="Ranchou-Peyruse A."/>
            <person name="Remy G."/>
        </authorList>
    </citation>
    <scope>NUCLEOTIDE SEQUENCE [LARGE SCALE GENOMIC DNA]</scope>
    <source>
        <strain evidence="2 3">BerOc1</strain>
    </source>
</reference>
<name>A0A1J5N8A2_9BACT</name>
<sequence>MYLQELQRNWNTFGQEDPLWAVASSPDKIDNAWDVQDFFETGSRYVNGIATWMEKNGLPGGRTSALDFGCGVGRLTQALCTHFKTCVGVDIAPSMLAKAKEFNKFGMRCVYRLNETDDLSLFRDRSFDMVHTAHVLQHIRPHVAVRYIAEFIRVLKPGGLAAFHCPSAKAVFAYPEEGVACALSSRTETLAMEQGTTLTVPVTVTNTGAHPIGMDGQTNAPVRLVHHWYNVDTDEIVHNHGRLNLPRTVLQPGDSVDMDYRAASPAAPGNYVLAITALDYHDKPLADRAESRCTVFVLVLPATGRPGGQAPLAAARPYSETHAIPEETVERTVAMAGGRIVEVQSSQPLPGGQVSSLYYATR</sequence>
<evidence type="ECO:0000259" key="1">
    <source>
        <dbReference type="Pfam" id="PF08241"/>
    </source>
</evidence>
<dbReference type="GO" id="GO:0032259">
    <property type="term" value="P:methylation"/>
    <property type="evidence" value="ECO:0007669"/>
    <property type="project" value="UniProtKB-KW"/>
</dbReference>
<gene>
    <name evidence="2" type="primary">tam_2</name>
    <name evidence="2" type="ORF">BerOc1_02993</name>
</gene>
<comment type="caution">
    <text evidence="2">The sequence shown here is derived from an EMBL/GenBank/DDBJ whole genome shotgun (WGS) entry which is preliminary data.</text>
</comment>
<dbReference type="GO" id="GO:0030798">
    <property type="term" value="F:trans-aconitate 2-methyltransferase activity"/>
    <property type="evidence" value="ECO:0007669"/>
    <property type="project" value="UniProtKB-EC"/>
</dbReference>
<dbReference type="SUPFAM" id="SSF53335">
    <property type="entry name" value="S-adenosyl-L-methionine-dependent methyltransferases"/>
    <property type="match status" value="1"/>
</dbReference>
<dbReference type="EMBL" id="LKAQ01000004">
    <property type="protein sequence ID" value="OIQ51048.1"/>
    <property type="molecule type" value="Genomic_DNA"/>
</dbReference>
<keyword evidence="2" id="KW-0489">Methyltransferase</keyword>
<dbReference type="PANTHER" id="PTHR43861">
    <property type="entry name" value="TRANS-ACONITATE 2-METHYLTRANSFERASE-RELATED"/>
    <property type="match status" value="1"/>
</dbReference>
<accession>A0A1J5N8A2</accession>
<dbReference type="EC" id="2.1.1.144" evidence="2"/>
<dbReference type="RefSeq" id="WP_071546436.1">
    <property type="nucleotide sequence ID" value="NZ_LKAQ01000004.1"/>
</dbReference>
<evidence type="ECO:0000313" key="3">
    <source>
        <dbReference type="Proteomes" id="UP000181901"/>
    </source>
</evidence>
<dbReference type="InterPro" id="IPR029063">
    <property type="entry name" value="SAM-dependent_MTases_sf"/>
</dbReference>
<protein>
    <submittedName>
        <fullName evidence="2">Trans-aconitate 2-methyltransferase</fullName>
        <ecNumber evidence="2">2.1.1.144</ecNumber>
    </submittedName>
</protein>
<dbReference type="CDD" id="cd02440">
    <property type="entry name" value="AdoMet_MTases"/>
    <property type="match status" value="1"/>
</dbReference>
<dbReference type="Pfam" id="PF08241">
    <property type="entry name" value="Methyltransf_11"/>
    <property type="match status" value="1"/>
</dbReference>
<dbReference type="Gene3D" id="3.40.50.150">
    <property type="entry name" value="Vaccinia Virus protein VP39"/>
    <property type="match status" value="1"/>
</dbReference>
<organism evidence="2 3">
    <name type="scientific">Pseudodesulfovibrio hydrargyri</name>
    <dbReference type="NCBI Taxonomy" id="2125990"/>
    <lineage>
        <taxon>Bacteria</taxon>
        <taxon>Pseudomonadati</taxon>
        <taxon>Thermodesulfobacteriota</taxon>
        <taxon>Desulfovibrionia</taxon>
        <taxon>Desulfovibrionales</taxon>
        <taxon>Desulfovibrionaceae</taxon>
    </lineage>
</organism>
<keyword evidence="2" id="KW-0808">Transferase</keyword>
<feature type="domain" description="Methyltransferase type 11" evidence="1">
    <location>
        <begin position="66"/>
        <end position="163"/>
    </location>
</feature>
<dbReference type="Proteomes" id="UP000181901">
    <property type="component" value="Unassembled WGS sequence"/>
</dbReference>
<dbReference type="AlphaFoldDB" id="A0A1J5N8A2"/>
<keyword evidence="3" id="KW-1185">Reference proteome</keyword>